<protein>
    <recommendedName>
        <fullName evidence="2">Nudix hydrolase domain-containing protein</fullName>
    </recommendedName>
</protein>
<dbReference type="EMBL" id="SRPS01000076">
    <property type="protein sequence ID" value="KAG5970503.1"/>
    <property type="molecule type" value="Genomic_DNA"/>
</dbReference>
<evidence type="ECO:0000256" key="1">
    <source>
        <dbReference type="SAM" id="MobiDB-lite"/>
    </source>
</evidence>
<name>A0A9P7MVG0_9HYPO</name>
<evidence type="ECO:0000313" key="6">
    <source>
        <dbReference type="Proteomes" id="UP000784919"/>
    </source>
</evidence>
<keyword evidence="5" id="KW-1185">Reference proteome</keyword>
<reference evidence="4 5" key="1">
    <citation type="journal article" date="2020" name="bioRxiv">
        <title>Whole genome comparisons of ergot fungi reveals the divergence and evolution of species within the genus Claviceps are the result of varying mechanisms driving genome evolution and host range expansion.</title>
        <authorList>
            <person name="Wyka S.A."/>
            <person name="Mondo S.J."/>
            <person name="Liu M."/>
            <person name="Dettman J."/>
            <person name="Nalam V."/>
            <person name="Broders K.D."/>
        </authorList>
    </citation>
    <scope>NUCLEOTIDE SEQUENCE</scope>
    <source>
        <strain evidence="4">CCC 1102</strain>
        <strain evidence="3 5">LM583</strain>
    </source>
</reference>
<dbReference type="InterPro" id="IPR015797">
    <property type="entry name" value="NUDIX_hydrolase-like_dom_sf"/>
</dbReference>
<evidence type="ECO:0000313" key="5">
    <source>
        <dbReference type="Proteomes" id="UP000742024"/>
    </source>
</evidence>
<feature type="region of interest" description="Disordered" evidence="1">
    <location>
        <begin position="1"/>
        <end position="36"/>
    </location>
</feature>
<dbReference type="OrthoDB" id="276276at2759"/>
<dbReference type="Gene3D" id="3.90.79.10">
    <property type="entry name" value="Nucleoside Triphosphate Pyrophosphohydrolase"/>
    <property type="match status" value="1"/>
</dbReference>
<dbReference type="Proteomes" id="UP000784919">
    <property type="component" value="Unassembled WGS sequence"/>
</dbReference>
<evidence type="ECO:0000313" key="4">
    <source>
        <dbReference type="EMBL" id="KAG5970503.1"/>
    </source>
</evidence>
<dbReference type="AlphaFoldDB" id="A0A9P7MVG0"/>
<dbReference type="Pfam" id="PF00293">
    <property type="entry name" value="NUDIX"/>
    <property type="match status" value="1"/>
</dbReference>
<sequence>MKSSSEIAAGLEEEQGGEQEHSQPQPQPQPQHQDNQQQLEIQTPFAFSTSLAHFTVPASQYISLTYFPWHEIATSALLFNNISKVPKILLLLRASPPEWQLPGGPVDDTRDASILHSLVRDVHEETGLKVVNVQRAVSPPIAWPMSSFAEETVPVPQGFWNSSRTKLIARFMFEVQVAEGGDEGLDGDDGVVLDERQYRDWMWATEEEVYSSLTLTPPDQRRIILEGFKLRERFGA</sequence>
<gene>
    <name evidence="4" type="ORF">E4U56_007628</name>
    <name evidence="3" type="ORF">E4U57_005821</name>
</gene>
<evidence type="ECO:0000313" key="3">
    <source>
        <dbReference type="EMBL" id="KAG5952802.1"/>
    </source>
</evidence>
<dbReference type="CDD" id="cd02883">
    <property type="entry name" value="NUDIX_Hydrolase"/>
    <property type="match status" value="1"/>
</dbReference>
<comment type="caution">
    <text evidence="4">The sequence shown here is derived from an EMBL/GenBank/DDBJ whole genome shotgun (WGS) entry which is preliminary data.</text>
</comment>
<organism evidence="4 6">
    <name type="scientific">Claviceps arundinis</name>
    <dbReference type="NCBI Taxonomy" id="1623583"/>
    <lineage>
        <taxon>Eukaryota</taxon>
        <taxon>Fungi</taxon>
        <taxon>Dikarya</taxon>
        <taxon>Ascomycota</taxon>
        <taxon>Pezizomycotina</taxon>
        <taxon>Sordariomycetes</taxon>
        <taxon>Hypocreomycetidae</taxon>
        <taxon>Hypocreales</taxon>
        <taxon>Clavicipitaceae</taxon>
        <taxon>Claviceps</taxon>
    </lineage>
</organism>
<evidence type="ECO:0000259" key="2">
    <source>
        <dbReference type="PROSITE" id="PS51462"/>
    </source>
</evidence>
<proteinExistence type="predicted"/>
<dbReference type="EMBL" id="SRPR01000473">
    <property type="protein sequence ID" value="KAG5952802.1"/>
    <property type="molecule type" value="Genomic_DNA"/>
</dbReference>
<feature type="domain" description="Nudix hydrolase" evidence="2">
    <location>
        <begin position="69"/>
        <end position="229"/>
    </location>
</feature>
<dbReference type="SUPFAM" id="SSF55811">
    <property type="entry name" value="Nudix"/>
    <property type="match status" value="1"/>
</dbReference>
<dbReference type="InterPro" id="IPR000086">
    <property type="entry name" value="NUDIX_hydrolase_dom"/>
</dbReference>
<dbReference type="Proteomes" id="UP000742024">
    <property type="component" value="Unassembled WGS sequence"/>
</dbReference>
<dbReference type="PROSITE" id="PS51462">
    <property type="entry name" value="NUDIX"/>
    <property type="match status" value="1"/>
</dbReference>
<accession>A0A9P7MVG0</accession>